<dbReference type="GO" id="GO:0005615">
    <property type="term" value="C:extracellular space"/>
    <property type="evidence" value="ECO:0007669"/>
    <property type="project" value="TreeGrafter"/>
</dbReference>
<proteinExistence type="inferred from homology"/>
<dbReference type="GO" id="GO:0004568">
    <property type="term" value="F:chitinase activity"/>
    <property type="evidence" value="ECO:0007669"/>
    <property type="project" value="UniProtKB-ARBA"/>
</dbReference>
<keyword evidence="4" id="KW-0378">Hydrolase</keyword>
<dbReference type="PANTHER" id="PTHR46290:SF1">
    <property type="entry name" value="DI-N-ACETYLCHITOBIASE"/>
    <property type="match status" value="1"/>
</dbReference>
<feature type="signal peptide" evidence="11">
    <location>
        <begin position="1"/>
        <end position="22"/>
    </location>
</feature>
<dbReference type="CTD" id="1486"/>
<dbReference type="CDD" id="cd02875">
    <property type="entry name" value="GH18_chitobiase"/>
    <property type="match status" value="1"/>
</dbReference>
<dbReference type="InterPro" id="IPR029070">
    <property type="entry name" value="Chitinase_insertion_sf"/>
</dbReference>
<dbReference type="GO" id="GO:0008061">
    <property type="term" value="F:chitin binding"/>
    <property type="evidence" value="ECO:0007669"/>
    <property type="project" value="InterPro"/>
</dbReference>
<evidence type="ECO:0000256" key="10">
    <source>
        <dbReference type="RuleBase" id="RU004453"/>
    </source>
</evidence>
<keyword evidence="3 11" id="KW-0732">Signal</keyword>
<dbReference type="FunFam" id="3.10.50.10:FF:000006">
    <property type="entry name" value="Chitobiase, di-N-acetyl"/>
    <property type="match status" value="1"/>
</dbReference>
<dbReference type="RefSeq" id="XP_032821728.1">
    <property type="nucleotide sequence ID" value="XM_032965837.1"/>
</dbReference>
<evidence type="ECO:0000256" key="5">
    <source>
        <dbReference type="ARBA" id="ARBA00023180"/>
    </source>
</evidence>
<comment type="similarity">
    <text evidence="2 10">Belongs to the glycosyl hydrolase 18 family.</text>
</comment>
<dbReference type="SMART" id="SM00636">
    <property type="entry name" value="Glyco_18"/>
    <property type="match status" value="1"/>
</dbReference>
<dbReference type="Gene3D" id="3.10.50.10">
    <property type="match status" value="1"/>
</dbReference>
<dbReference type="Pfam" id="PF00704">
    <property type="entry name" value="Glyco_hydro_18"/>
    <property type="match status" value="1"/>
</dbReference>
<evidence type="ECO:0000259" key="12">
    <source>
        <dbReference type="PROSITE" id="PS51910"/>
    </source>
</evidence>
<keyword evidence="6" id="KW-0458">Lysosome</keyword>
<evidence type="ECO:0000313" key="14">
    <source>
        <dbReference type="RefSeq" id="XP_032821728.1"/>
    </source>
</evidence>
<sequence>MESRCAPLLPLLLPLLLHAARGEERGAACPCPVQTLCLPPSLTPAYEVYVFHVGGKDWMFYDWTKVTTVAIFSGFDAALMCYAHSKGARVVLKGDVDVQSVVEPAARARWVQQQVELAQSHFMDGINLDIEAAVGNSSAERAALTALAHETTAAFHSQIPGSQVTFDVAWSPDCIDGRCYDYPAIAEAVDFLFVMSYDMQSQIWEDCIAMANAPYVNTVQGYEKYIYLGIAPAKLVMGIPWYGYDYPCLNLSEHAVCSIPKVPFRGAPCSDAAGKQIAYKRIVRMLNESHTAPQWDDKQKAPYFTYKNRTGAIHQLWYDDPKSLAIKAAYGRSRGLRGIGMWNGDLLDYSQDPLCQNQTQEMWAVL</sequence>
<comment type="subcellular location">
    <subcellularLocation>
        <location evidence="1">Lysosome</location>
    </subcellularLocation>
</comment>
<dbReference type="SUPFAM" id="SSF51445">
    <property type="entry name" value="(Trans)glycosidases"/>
    <property type="match status" value="1"/>
</dbReference>
<name>A0AAJ7TPF4_PETMA</name>
<protein>
    <recommendedName>
        <fullName evidence="9">Di-N-acetylchitobiase</fullName>
    </recommendedName>
</protein>
<dbReference type="FunFam" id="3.20.20.80:FF:000250">
    <property type="entry name" value="Probable di-N-acetylchitobiase 1"/>
    <property type="match status" value="1"/>
</dbReference>
<dbReference type="GeneID" id="116948770"/>
<keyword evidence="13" id="KW-1185">Reference proteome</keyword>
<evidence type="ECO:0000256" key="7">
    <source>
        <dbReference type="ARBA" id="ARBA00023295"/>
    </source>
</evidence>
<dbReference type="PROSITE" id="PS01095">
    <property type="entry name" value="GH18_1"/>
    <property type="match status" value="1"/>
</dbReference>
<feature type="domain" description="GH18" evidence="12">
    <location>
        <begin position="1"/>
        <end position="366"/>
    </location>
</feature>
<dbReference type="KEGG" id="pmrn:116948770"/>
<dbReference type="InterPro" id="IPR047898">
    <property type="entry name" value="DIAC_cat"/>
</dbReference>
<feature type="chain" id="PRO_5042483909" description="Di-N-acetylchitobiase" evidence="11">
    <location>
        <begin position="23"/>
        <end position="366"/>
    </location>
</feature>
<dbReference type="GO" id="GO:0009313">
    <property type="term" value="P:oligosaccharide catabolic process"/>
    <property type="evidence" value="ECO:0007669"/>
    <property type="project" value="TreeGrafter"/>
</dbReference>
<evidence type="ECO:0000256" key="9">
    <source>
        <dbReference type="ARBA" id="ARBA00074174"/>
    </source>
</evidence>
<dbReference type="InterPro" id="IPR001579">
    <property type="entry name" value="Glyco_hydro_18_chit_AS"/>
</dbReference>
<evidence type="ECO:0000256" key="6">
    <source>
        <dbReference type="ARBA" id="ARBA00023228"/>
    </source>
</evidence>
<dbReference type="GO" id="GO:0006032">
    <property type="term" value="P:chitin catabolic process"/>
    <property type="evidence" value="ECO:0007669"/>
    <property type="project" value="UniProtKB-ARBA"/>
</dbReference>
<dbReference type="Proteomes" id="UP001318040">
    <property type="component" value="Chromosome 35"/>
</dbReference>
<organism evidence="13 14">
    <name type="scientific">Petromyzon marinus</name>
    <name type="common">Sea lamprey</name>
    <dbReference type="NCBI Taxonomy" id="7757"/>
    <lineage>
        <taxon>Eukaryota</taxon>
        <taxon>Metazoa</taxon>
        <taxon>Chordata</taxon>
        <taxon>Craniata</taxon>
        <taxon>Vertebrata</taxon>
        <taxon>Cyclostomata</taxon>
        <taxon>Hyperoartia</taxon>
        <taxon>Petromyzontiformes</taxon>
        <taxon>Petromyzontidae</taxon>
        <taxon>Petromyzon</taxon>
    </lineage>
</organism>
<dbReference type="InterPro" id="IPR001223">
    <property type="entry name" value="Glyco_hydro18_cat"/>
</dbReference>
<dbReference type="Gene3D" id="3.20.20.80">
    <property type="entry name" value="Glycosidases"/>
    <property type="match status" value="1"/>
</dbReference>
<evidence type="ECO:0000256" key="2">
    <source>
        <dbReference type="ARBA" id="ARBA00009336"/>
    </source>
</evidence>
<evidence type="ECO:0000313" key="13">
    <source>
        <dbReference type="Proteomes" id="UP001318040"/>
    </source>
</evidence>
<dbReference type="PROSITE" id="PS51910">
    <property type="entry name" value="GH18_2"/>
    <property type="match status" value="1"/>
</dbReference>
<dbReference type="InterPro" id="IPR017853">
    <property type="entry name" value="GH"/>
</dbReference>
<dbReference type="GO" id="GO:0005764">
    <property type="term" value="C:lysosome"/>
    <property type="evidence" value="ECO:0007669"/>
    <property type="project" value="UniProtKB-SubCell"/>
</dbReference>
<evidence type="ECO:0000256" key="11">
    <source>
        <dbReference type="SAM" id="SignalP"/>
    </source>
</evidence>
<keyword evidence="7" id="KW-0326">Glycosidase</keyword>
<keyword evidence="5" id="KW-0325">Glycoprotein</keyword>
<dbReference type="InterPro" id="IPR011583">
    <property type="entry name" value="Chitinase_II/V-like_cat"/>
</dbReference>
<reference evidence="14" key="1">
    <citation type="submission" date="2025-08" db="UniProtKB">
        <authorList>
            <consortium name="RefSeq"/>
        </authorList>
    </citation>
    <scope>IDENTIFICATION</scope>
    <source>
        <tissue evidence="14">Sperm</tissue>
    </source>
</reference>
<evidence type="ECO:0000256" key="1">
    <source>
        <dbReference type="ARBA" id="ARBA00004371"/>
    </source>
</evidence>
<dbReference type="PANTHER" id="PTHR46290">
    <property type="entry name" value="DI-N-ACETYLCHITOBIASE"/>
    <property type="match status" value="1"/>
</dbReference>
<evidence type="ECO:0000256" key="3">
    <source>
        <dbReference type="ARBA" id="ARBA00022729"/>
    </source>
</evidence>
<dbReference type="AlphaFoldDB" id="A0AAJ7TPF4"/>
<comment type="function">
    <text evidence="8">Involved in the degradation of asparagine-linked glycoproteins. Hydrolyze of N-acetyl-beta-D-glucosamine (1-4)N-acetylglucosamine chitobiose core from the reducing end of the bond, it requires prior cleavage by glycosylasparaginase.</text>
</comment>
<accession>A0AAJ7TPF4</accession>
<dbReference type="InterPro" id="IPR051887">
    <property type="entry name" value="GH18_Domain-Containing"/>
</dbReference>
<gene>
    <name evidence="14" type="primary">CTBS</name>
</gene>
<evidence type="ECO:0000256" key="4">
    <source>
        <dbReference type="ARBA" id="ARBA00022801"/>
    </source>
</evidence>
<evidence type="ECO:0000256" key="8">
    <source>
        <dbReference type="ARBA" id="ARBA00055477"/>
    </source>
</evidence>